<feature type="domain" description="HTH luxR-type" evidence="5">
    <location>
        <begin position="73"/>
        <end position="138"/>
    </location>
</feature>
<evidence type="ECO:0000259" key="5">
    <source>
        <dbReference type="PROSITE" id="PS50043"/>
    </source>
</evidence>
<dbReference type="PANTHER" id="PTHR44688">
    <property type="entry name" value="DNA-BINDING TRANSCRIPTIONAL ACTIVATOR DEVR_DOSR"/>
    <property type="match status" value="1"/>
</dbReference>
<dbReference type="CDD" id="cd06170">
    <property type="entry name" value="LuxR_C_like"/>
    <property type="match status" value="1"/>
</dbReference>
<dbReference type="PROSITE" id="PS50043">
    <property type="entry name" value="HTH_LUXR_2"/>
    <property type="match status" value="1"/>
</dbReference>
<dbReference type="SMART" id="SM00421">
    <property type="entry name" value="HTH_LUXR"/>
    <property type="match status" value="1"/>
</dbReference>
<evidence type="ECO:0000313" key="6">
    <source>
        <dbReference type="EMBL" id="QHV94528.1"/>
    </source>
</evidence>
<dbReference type="InterPro" id="IPR000792">
    <property type="entry name" value="Tscrpt_reg_LuxR_C"/>
</dbReference>
<gene>
    <name evidence="6" type="ORF">GJR95_05645</name>
</gene>
<dbReference type="Pfam" id="PF00196">
    <property type="entry name" value="GerE"/>
    <property type="match status" value="1"/>
</dbReference>
<dbReference type="Gene3D" id="1.10.10.10">
    <property type="entry name" value="Winged helix-like DNA-binding domain superfamily/Winged helix DNA-binding domain"/>
    <property type="match status" value="1"/>
</dbReference>
<dbReference type="GO" id="GO:0006355">
    <property type="term" value="P:regulation of DNA-templated transcription"/>
    <property type="evidence" value="ECO:0007669"/>
    <property type="project" value="InterPro"/>
</dbReference>
<keyword evidence="4" id="KW-0472">Membrane</keyword>
<reference evidence="6 7" key="1">
    <citation type="submission" date="2019-11" db="EMBL/GenBank/DDBJ databases">
        <title>Spirosoma endbachense sp. nov., isolated from a natural salt meadow.</title>
        <authorList>
            <person name="Rojas J."/>
            <person name="Ambika Manirajan B."/>
            <person name="Ratering S."/>
            <person name="Suarez C."/>
            <person name="Geissler-Plaum R."/>
            <person name="Schnell S."/>
        </authorList>
    </citation>
    <scope>NUCLEOTIDE SEQUENCE [LARGE SCALE GENOMIC DNA]</scope>
    <source>
        <strain evidence="6 7">I-24</strain>
    </source>
</reference>
<keyword evidence="2 6" id="KW-0238">DNA-binding</keyword>
<dbReference type="PRINTS" id="PR00038">
    <property type="entry name" value="HTHLUXR"/>
</dbReference>
<accession>A0A6P1VQ27</accession>
<keyword evidence="4" id="KW-1133">Transmembrane helix</keyword>
<dbReference type="GO" id="GO:0003677">
    <property type="term" value="F:DNA binding"/>
    <property type="evidence" value="ECO:0007669"/>
    <property type="project" value="UniProtKB-KW"/>
</dbReference>
<evidence type="ECO:0000256" key="1">
    <source>
        <dbReference type="ARBA" id="ARBA00023015"/>
    </source>
</evidence>
<proteinExistence type="predicted"/>
<dbReference type="PROSITE" id="PS00622">
    <property type="entry name" value="HTH_LUXR_1"/>
    <property type="match status" value="1"/>
</dbReference>
<evidence type="ECO:0000256" key="4">
    <source>
        <dbReference type="SAM" id="Phobius"/>
    </source>
</evidence>
<protein>
    <submittedName>
        <fullName evidence="6">DNA-binding response regulator</fullName>
    </submittedName>
</protein>
<sequence length="141" mass="15875">MTRTIFLYSLSLAGLVIVLKLLEYRFLVRVLPLEIYLGTVAVLFTALGIWAGRKLTRTKTVVVHESDFQFDPALLAKVGISKREYEVLGLMAQGLSNQEIADALFVSLNTIKTHSSNLFLKLDTKRRTQAIQKAKNLRLIP</sequence>
<dbReference type="SUPFAM" id="SSF46894">
    <property type="entry name" value="C-terminal effector domain of the bipartite response regulators"/>
    <property type="match status" value="1"/>
</dbReference>
<keyword evidence="3" id="KW-0804">Transcription</keyword>
<keyword evidence="7" id="KW-1185">Reference proteome</keyword>
<dbReference type="InterPro" id="IPR016032">
    <property type="entry name" value="Sig_transdc_resp-reg_C-effctor"/>
</dbReference>
<dbReference type="EMBL" id="CP045997">
    <property type="protein sequence ID" value="QHV94528.1"/>
    <property type="molecule type" value="Genomic_DNA"/>
</dbReference>
<dbReference type="Proteomes" id="UP000464577">
    <property type="component" value="Chromosome"/>
</dbReference>
<keyword evidence="4" id="KW-0812">Transmembrane</keyword>
<dbReference type="AlphaFoldDB" id="A0A6P1VQ27"/>
<dbReference type="PANTHER" id="PTHR44688:SF25">
    <property type="entry name" value="HTH LUXR-TYPE DOMAIN-CONTAINING PROTEIN"/>
    <property type="match status" value="1"/>
</dbReference>
<organism evidence="6 7">
    <name type="scientific">Spirosoma endbachense</name>
    <dbReference type="NCBI Taxonomy" id="2666025"/>
    <lineage>
        <taxon>Bacteria</taxon>
        <taxon>Pseudomonadati</taxon>
        <taxon>Bacteroidota</taxon>
        <taxon>Cytophagia</taxon>
        <taxon>Cytophagales</taxon>
        <taxon>Cytophagaceae</taxon>
        <taxon>Spirosoma</taxon>
    </lineage>
</organism>
<name>A0A6P1VQ27_9BACT</name>
<evidence type="ECO:0000313" key="7">
    <source>
        <dbReference type="Proteomes" id="UP000464577"/>
    </source>
</evidence>
<evidence type="ECO:0000256" key="3">
    <source>
        <dbReference type="ARBA" id="ARBA00023163"/>
    </source>
</evidence>
<dbReference type="RefSeq" id="WP_162384947.1">
    <property type="nucleotide sequence ID" value="NZ_CP045997.1"/>
</dbReference>
<evidence type="ECO:0000256" key="2">
    <source>
        <dbReference type="ARBA" id="ARBA00023125"/>
    </source>
</evidence>
<dbReference type="KEGG" id="senf:GJR95_05645"/>
<feature type="transmembrane region" description="Helical" evidence="4">
    <location>
        <begin position="33"/>
        <end position="51"/>
    </location>
</feature>
<dbReference type="InterPro" id="IPR036388">
    <property type="entry name" value="WH-like_DNA-bd_sf"/>
</dbReference>
<keyword evidence="1" id="KW-0805">Transcription regulation</keyword>
<feature type="transmembrane region" description="Helical" evidence="4">
    <location>
        <begin position="7"/>
        <end position="27"/>
    </location>
</feature>